<dbReference type="RefSeq" id="WP_270027439.1">
    <property type="nucleotide sequence ID" value="NZ_JAPDDP010000046.1"/>
</dbReference>
<accession>A0A9X3NAJ4</accession>
<protein>
    <submittedName>
        <fullName evidence="1">DUF6493 family protein</fullName>
    </submittedName>
</protein>
<evidence type="ECO:0000313" key="1">
    <source>
        <dbReference type="EMBL" id="MDA0183055.1"/>
    </source>
</evidence>
<dbReference type="Proteomes" id="UP001147653">
    <property type="component" value="Unassembled WGS sequence"/>
</dbReference>
<reference evidence="1" key="1">
    <citation type="submission" date="2022-10" db="EMBL/GenBank/DDBJ databases">
        <title>The WGS of Solirubrobacter phytolaccae KCTC 29190.</title>
        <authorList>
            <person name="Jiang Z."/>
        </authorList>
    </citation>
    <scope>NUCLEOTIDE SEQUENCE</scope>
    <source>
        <strain evidence="1">KCTC 29190</strain>
    </source>
</reference>
<organism evidence="1 2">
    <name type="scientific">Solirubrobacter phytolaccae</name>
    <dbReference type="NCBI Taxonomy" id="1404360"/>
    <lineage>
        <taxon>Bacteria</taxon>
        <taxon>Bacillati</taxon>
        <taxon>Actinomycetota</taxon>
        <taxon>Thermoleophilia</taxon>
        <taxon>Solirubrobacterales</taxon>
        <taxon>Solirubrobacteraceae</taxon>
        <taxon>Solirubrobacter</taxon>
    </lineage>
</organism>
<keyword evidence="2" id="KW-1185">Reference proteome</keyword>
<proteinExistence type="predicted"/>
<evidence type="ECO:0000313" key="2">
    <source>
        <dbReference type="Proteomes" id="UP001147653"/>
    </source>
</evidence>
<dbReference type="EMBL" id="JAPDDP010000046">
    <property type="protein sequence ID" value="MDA0183055.1"/>
    <property type="molecule type" value="Genomic_DNA"/>
</dbReference>
<dbReference type="AlphaFoldDB" id="A0A9X3NAJ4"/>
<sequence length="837" mass="89902">MSAFPDTLLDALVAADQAGVMSALRGREEAERRAAAKLLMAAPHRDFGFIERAPDGGLVAVPRTEWTNEASMREYEQGKLFYLALLGTASMEQLRRHAWALSCVDDAPAATVLLERRPRWLASWAQWILSTQTAFVKWPLVRDLVRAGAIERPDAYVPALLRMRWYHDPTPLAELLDGDPEFWERDVWELIAYRGDDASQRAADVCGWSTLIAARVRERDRLLDALLEPLADLSAYRAAWHTKLWKALKPTRAERAARADTLRALLGASAEPVVGFALDELVRSGAPIAATDLTPALAATAKKTVRTALKQLDGAPALASIALGHPDADIQAEVLDRLERGPLDDAARGELLRQLDGLAATQRPRAEALLGVALPEAHETVEVDVSGIPAAIRAALNFGGPLPDAPIPGEPVLGEPVTPIATVDALVRELQPLSARDDVLDALLRFCDRPAPTALMERYPEGMGSWLGALDRVGYAWVHRELAAPPEYHPEVPPAPAEHRAARAAAGPYLALPTHRGGWIDPRALVARLHAHATEDELARAILRLAPEGRAEALAAGGEPLPPALRCALGGEPVGGDGPAAVAARAVAGLDPFAVEVEWGPDEWESESFEVRVTPLPSAGPLRRHVEEACGEHSVYGRVPLDPNAFPGRRELACAAAIREVGWNLDDVRRGELGAVVLETLAPATEPLPPLGIRLAVLALGSFAERERLLGADLLIAGIEDGRIDRLPILDAARLKPNRLATGLGNVATAGPLPRALVRAFLDATEPRAAPLLVLFDELCAQTHTGPVAARAHLGTLTGSSKAAKAARSLLAREGNEDVESLVLAARALRAQRWMEP</sequence>
<name>A0A9X3NAJ4_9ACTN</name>
<gene>
    <name evidence="1" type="ORF">OJ997_22290</name>
</gene>
<comment type="caution">
    <text evidence="1">The sequence shown here is derived from an EMBL/GenBank/DDBJ whole genome shotgun (WGS) entry which is preliminary data.</text>
</comment>